<dbReference type="Proteomes" id="UP001162992">
    <property type="component" value="Chromosome 11"/>
</dbReference>
<comment type="caution">
    <text evidence="1">The sequence shown here is derived from an EMBL/GenBank/DDBJ whole genome shotgun (WGS) entry which is preliminary data.</text>
</comment>
<gene>
    <name evidence="1" type="ORF">O6H91_11G094400</name>
</gene>
<organism evidence="1 2">
    <name type="scientific">Diphasiastrum complanatum</name>
    <name type="common">Issler's clubmoss</name>
    <name type="synonym">Lycopodium complanatum</name>
    <dbReference type="NCBI Taxonomy" id="34168"/>
    <lineage>
        <taxon>Eukaryota</taxon>
        <taxon>Viridiplantae</taxon>
        <taxon>Streptophyta</taxon>
        <taxon>Embryophyta</taxon>
        <taxon>Tracheophyta</taxon>
        <taxon>Lycopodiopsida</taxon>
        <taxon>Lycopodiales</taxon>
        <taxon>Lycopodiaceae</taxon>
        <taxon>Lycopodioideae</taxon>
        <taxon>Diphasiastrum</taxon>
    </lineage>
</organism>
<evidence type="ECO:0000313" key="1">
    <source>
        <dbReference type="EMBL" id="KAJ7539465.1"/>
    </source>
</evidence>
<proteinExistence type="predicted"/>
<accession>A0ACC2CBZ5</accession>
<sequence>MGFFEDGYLGAVVRGAGLERQQQFLNCNIFEMSCSSQPFLQAETSSSLIGLSEAVSGVMPEGSPQMSNNMFTEHIKVEETDLHGIFDSGLHQSSTFVLEVAPDSPPSIYSSSTRGVKRESIEVERETAVYGVHVRSHSISSCSLSSEMKTVIAPQRQLSGEMVPKSVSALTRSVSSSEVISSTTWPSPESQTDDIAKHFEPSPPLKESSAQSHEDSMTSKQQGSKRRKGQQKRVVCVPIAGTGRSSAEVLPSDMWAWRKYGQKPIKGSPYPRGYYRCSSSKGCSARKQVERSRNDPSMLVITYTSEHNHAWPAHRNSLAGTTRSKSLDKLRSMQDAAAAPSEPCNGSMSSIMNSCETTLKQESSLPSPLEESVINEAFTLDDQQLMLDNPSMSSSQDQHLFQDLEALPELSTIIDESFLYYRSDDDTGSMAIDPFDIFCWSSNSLLGSEIVG</sequence>
<keyword evidence="2" id="KW-1185">Reference proteome</keyword>
<reference evidence="2" key="1">
    <citation type="journal article" date="2024" name="Proc. Natl. Acad. Sci. U.S.A.">
        <title>Extraordinary preservation of gene collinearity over three hundred million years revealed in homosporous lycophytes.</title>
        <authorList>
            <person name="Li C."/>
            <person name="Wickell D."/>
            <person name="Kuo L.Y."/>
            <person name="Chen X."/>
            <person name="Nie B."/>
            <person name="Liao X."/>
            <person name="Peng D."/>
            <person name="Ji J."/>
            <person name="Jenkins J."/>
            <person name="Williams M."/>
            <person name="Shu S."/>
            <person name="Plott C."/>
            <person name="Barry K."/>
            <person name="Rajasekar S."/>
            <person name="Grimwood J."/>
            <person name="Han X."/>
            <person name="Sun S."/>
            <person name="Hou Z."/>
            <person name="He W."/>
            <person name="Dai G."/>
            <person name="Sun C."/>
            <person name="Schmutz J."/>
            <person name="Leebens-Mack J.H."/>
            <person name="Li F.W."/>
            <person name="Wang L."/>
        </authorList>
    </citation>
    <scope>NUCLEOTIDE SEQUENCE [LARGE SCALE GENOMIC DNA]</scope>
    <source>
        <strain evidence="2">cv. PW_Plant_1</strain>
    </source>
</reference>
<dbReference type="EMBL" id="CM055102">
    <property type="protein sequence ID" value="KAJ7539465.1"/>
    <property type="molecule type" value="Genomic_DNA"/>
</dbReference>
<evidence type="ECO:0000313" key="2">
    <source>
        <dbReference type="Proteomes" id="UP001162992"/>
    </source>
</evidence>
<protein>
    <submittedName>
        <fullName evidence="1">Uncharacterized protein</fullName>
    </submittedName>
</protein>
<name>A0ACC2CBZ5_DIPCM</name>